<keyword evidence="1" id="KW-0694">RNA-binding</keyword>
<sequence length="251" mass="27867">MLRLASLGRTLRSQPLSRLYTSDAPAHGLTHRARVFLGSLPKQTTHAEVEALFSEYKPSVVIVKDHTSLPPQTEPISTPRTSRSKIGFLWFQNDAEAQAVVAAHAAAPFALGNYNIDVKADSGASKQRPPGFEKLNMGMPRSKLPAPTDTLYVSPLPHTVTDADLQAAFAPYGTVARVNIRQLPSQDTEWSFDAQGKRRGMFFVHPCTPHTHSFQISCCFVVPTQRCSLIYSSQTPVPRTRHSIRTIRRHR</sequence>
<dbReference type="InterPro" id="IPR012677">
    <property type="entry name" value="Nucleotide-bd_a/b_plait_sf"/>
</dbReference>
<evidence type="ECO:0000259" key="2">
    <source>
        <dbReference type="PROSITE" id="PS50102"/>
    </source>
</evidence>
<protein>
    <recommendedName>
        <fullName evidence="2">RRM domain-containing protein</fullName>
    </recommendedName>
</protein>
<reference evidence="3 4" key="1">
    <citation type="journal article" date="2015" name="Fungal Genet. Biol.">
        <title>Evolution of novel wood decay mechanisms in Agaricales revealed by the genome sequences of Fistulina hepatica and Cylindrobasidium torrendii.</title>
        <authorList>
            <person name="Floudas D."/>
            <person name="Held B.W."/>
            <person name="Riley R."/>
            <person name="Nagy L.G."/>
            <person name="Koehler G."/>
            <person name="Ransdell A.S."/>
            <person name="Younus H."/>
            <person name="Chow J."/>
            <person name="Chiniquy J."/>
            <person name="Lipzen A."/>
            <person name="Tritt A."/>
            <person name="Sun H."/>
            <person name="Haridas S."/>
            <person name="LaButti K."/>
            <person name="Ohm R.A."/>
            <person name="Kues U."/>
            <person name="Blanchette R.A."/>
            <person name="Grigoriev I.V."/>
            <person name="Minto R.E."/>
            <person name="Hibbett D.S."/>
        </authorList>
    </citation>
    <scope>NUCLEOTIDE SEQUENCE [LARGE SCALE GENOMIC DNA]</scope>
    <source>
        <strain evidence="3 4">FP15055 ss-10</strain>
    </source>
</reference>
<organism evidence="3 4">
    <name type="scientific">Cylindrobasidium torrendii FP15055 ss-10</name>
    <dbReference type="NCBI Taxonomy" id="1314674"/>
    <lineage>
        <taxon>Eukaryota</taxon>
        <taxon>Fungi</taxon>
        <taxon>Dikarya</taxon>
        <taxon>Basidiomycota</taxon>
        <taxon>Agaricomycotina</taxon>
        <taxon>Agaricomycetes</taxon>
        <taxon>Agaricomycetidae</taxon>
        <taxon>Agaricales</taxon>
        <taxon>Marasmiineae</taxon>
        <taxon>Physalacriaceae</taxon>
        <taxon>Cylindrobasidium</taxon>
    </lineage>
</organism>
<dbReference type="PROSITE" id="PS50102">
    <property type="entry name" value="RRM"/>
    <property type="match status" value="1"/>
</dbReference>
<evidence type="ECO:0000313" key="4">
    <source>
        <dbReference type="Proteomes" id="UP000054007"/>
    </source>
</evidence>
<dbReference type="Proteomes" id="UP000054007">
    <property type="component" value="Unassembled WGS sequence"/>
</dbReference>
<accession>A0A0D7B4Q9</accession>
<dbReference type="SUPFAM" id="SSF54928">
    <property type="entry name" value="RNA-binding domain, RBD"/>
    <property type="match status" value="1"/>
</dbReference>
<dbReference type="CDD" id="cd00590">
    <property type="entry name" value="RRM_SF"/>
    <property type="match status" value="1"/>
</dbReference>
<dbReference type="EMBL" id="KN880585">
    <property type="protein sequence ID" value="KIY65558.1"/>
    <property type="molecule type" value="Genomic_DNA"/>
</dbReference>
<keyword evidence="4" id="KW-1185">Reference proteome</keyword>
<dbReference type="AlphaFoldDB" id="A0A0D7B4Q9"/>
<gene>
    <name evidence="3" type="ORF">CYLTODRAFT_424232</name>
</gene>
<dbReference type="PANTHER" id="PTHR15241">
    <property type="entry name" value="TRANSFORMER-2-RELATED"/>
    <property type="match status" value="1"/>
</dbReference>
<dbReference type="GO" id="GO:0003723">
    <property type="term" value="F:RNA binding"/>
    <property type="evidence" value="ECO:0007669"/>
    <property type="project" value="UniProtKB-UniRule"/>
</dbReference>
<dbReference type="InterPro" id="IPR000504">
    <property type="entry name" value="RRM_dom"/>
</dbReference>
<proteinExistence type="predicted"/>
<dbReference type="PANTHER" id="PTHR15241:SF304">
    <property type="entry name" value="RRM DOMAIN-CONTAINING PROTEIN"/>
    <property type="match status" value="1"/>
</dbReference>
<dbReference type="InterPro" id="IPR035979">
    <property type="entry name" value="RBD_domain_sf"/>
</dbReference>
<evidence type="ECO:0000313" key="3">
    <source>
        <dbReference type="EMBL" id="KIY65558.1"/>
    </source>
</evidence>
<name>A0A0D7B4Q9_9AGAR</name>
<evidence type="ECO:0000256" key="1">
    <source>
        <dbReference type="PROSITE-ProRule" id="PRU00176"/>
    </source>
</evidence>
<feature type="domain" description="RRM" evidence="2">
    <location>
        <begin position="149"/>
        <end position="204"/>
    </location>
</feature>
<dbReference type="OrthoDB" id="439808at2759"/>
<dbReference type="Gene3D" id="3.30.70.330">
    <property type="match status" value="2"/>
</dbReference>